<evidence type="ECO:0000256" key="1">
    <source>
        <dbReference type="SAM" id="Phobius"/>
    </source>
</evidence>
<sequence>MDLIVAVISLMIGLGFFALIAAVLCSVAFFHHVKSYFLTIKKANLFQTKIESLRERRRSFSLI</sequence>
<name>A0A8S9FIS0_BRACR</name>
<dbReference type="OrthoDB" id="1688388at2759"/>
<accession>A0A8S9FIS0</accession>
<gene>
    <name evidence="2" type="ORF">F2Q68_00035164</name>
</gene>
<keyword evidence="1" id="KW-0812">Transmembrane</keyword>
<proteinExistence type="predicted"/>
<protein>
    <submittedName>
        <fullName evidence="2">Uncharacterized protein</fullName>
    </submittedName>
</protein>
<dbReference type="EMBL" id="QGKW02001988">
    <property type="protein sequence ID" value="KAF2551105.1"/>
    <property type="molecule type" value="Genomic_DNA"/>
</dbReference>
<keyword evidence="1" id="KW-0472">Membrane</keyword>
<dbReference type="Proteomes" id="UP000712281">
    <property type="component" value="Unassembled WGS sequence"/>
</dbReference>
<comment type="caution">
    <text evidence="2">The sequence shown here is derived from an EMBL/GenBank/DDBJ whole genome shotgun (WGS) entry which is preliminary data.</text>
</comment>
<evidence type="ECO:0000313" key="3">
    <source>
        <dbReference type="Proteomes" id="UP000712281"/>
    </source>
</evidence>
<reference evidence="2" key="1">
    <citation type="submission" date="2019-12" db="EMBL/GenBank/DDBJ databases">
        <title>Genome sequencing and annotation of Brassica cretica.</title>
        <authorList>
            <person name="Studholme D.J."/>
            <person name="Sarris P.F."/>
        </authorList>
    </citation>
    <scope>NUCLEOTIDE SEQUENCE</scope>
    <source>
        <strain evidence="2">PFS-001/15</strain>
        <tissue evidence="2">Leaf</tissue>
    </source>
</reference>
<keyword evidence="1" id="KW-1133">Transmembrane helix</keyword>
<organism evidence="2 3">
    <name type="scientific">Brassica cretica</name>
    <name type="common">Mustard</name>
    <dbReference type="NCBI Taxonomy" id="69181"/>
    <lineage>
        <taxon>Eukaryota</taxon>
        <taxon>Viridiplantae</taxon>
        <taxon>Streptophyta</taxon>
        <taxon>Embryophyta</taxon>
        <taxon>Tracheophyta</taxon>
        <taxon>Spermatophyta</taxon>
        <taxon>Magnoliopsida</taxon>
        <taxon>eudicotyledons</taxon>
        <taxon>Gunneridae</taxon>
        <taxon>Pentapetalae</taxon>
        <taxon>rosids</taxon>
        <taxon>malvids</taxon>
        <taxon>Brassicales</taxon>
        <taxon>Brassicaceae</taxon>
        <taxon>Brassiceae</taxon>
        <taxon>Brassica</taxon>
    </lineage>
</organism>
<evidence type="ECO:0000313" key="2">
    <source>
        <dbReference type="EMBL" id="KAF2551105.1"/>
    </source>
</evidence>
<feature type="transmembrane region" description="Helical" evidence="1">
    <location>
        <begin position="6"/>
        <end position="30"/>
    </location>
</feature>